<dbReference type="GO" id="GO:0016746">
    <property type="term" value="F:acyltransferase activity"/>
    <property type="evidence" value="ECO:0007669"/>
    <property type="project" value="UniProtKB-KW"/>
</dbReference>
<evidence type="ECO:0000256" key="1">
    <source>
        <dbReference type="ARBA" id="ARBA00007274"/>
    </source>
</evidence>
<dbReference type="PANTHER" id="PTHR23416">
    <property type="entry name" value="SIALIC ACID SYNTHASE-RELATED"/>
    <property type="match status" value="1"/>
</dbReference>
<evidence type="ECO:0000313" key="5">
    <source>
        <dbReference type="Proteomes" id="UP001489509"/>
    </source>
</evidence>
<keyword evidence="5" id="KW-1185">Reference proteome</keyword>
<accession>A0ABV1E0V0</accession>
<organism evidence="4 5">
    <name type="scientific">Solibaculum intestinale</name>
    <dbReference type="NCBI Taxonomy" id="3133165"/>
    <lineage>
        <taxon>Bacteria</taxon>
        <taxon>Bacillati</taxon>
        <taxon>Bacillota</taxon>
        <taxon>Clostridia</taxon>
        <taxon>Eubacteriales</taxon>
        <taxon>Oscillospiraceae</taxon>
        <taxon>Solibaculum</taxon>
    </lineage>
</organism>
<dbReference type="Pfam" id="PF00132">
    <property type="entry name" value="Hexapep"/>
    <property type="match status" value="1"/>
</dbReference>
<dbReference type="EC" id="2.3.1.-" evidence="4"/>
<evidence type="ECO:0000313" key="4">
    <source>
        <dbReference type="EMBL" id="MEQ2440504.1"/>
    </source>
</evidence>
<dbReference type="EMBL" id="JBBMFD010000008">
    <property type="protein sequence ID" value="MEQ2440504.1"/>
    <property type="molecule type" value="Genomic_DNA"/>
</dbReference>
<dbReference type="PROSITE" id="PS00101">
    <property type="entry name" value="HEXAPEP_TRANSFERASES"/>
    <property type="match status" value="1"/>
</dbReference>
<dbReference type="RefSeq" id="WP_349219107.1">
    <property type="nucleotide sequence ID" value="NZ_JBBMFD010000008.1"/>
</dbReference>
<evidence type="ECO:0000256" key="3">
    <source>
        <dbReference type="ARBA" id="ARBA00022737"/>
    </source>
</evidence>
<keyword evidence="4" id="KW-0012">Acyltransferase</keyword>
<dbReference type="PANTHER" id="PTHR23416:SF23">
    <property type="entry name" value="ACETYLTRANSFERASE C18B11.09C-RELATED"/>
    <property type="match status" value="1"/>
</dbReference>
<comment type="similarity">
    <text evidence="1">Belongs to the transferase hexapeptide repeat family.</text>
</comment>
<dbReference type="InterPro" id="IPR051159">
    <property type="entry name" value="Hexapeptide_acetyltransf"/>
</dbReference>
<proteinExistence type="inferred from homology"/>
<dbReference type="CDD" id="cd04647">
    <property type="entry name" value="LbH_MAT_like"/>
    <property type="match status" value="1"/>
</dbReference>
<sequence length="184" mass="19799">MSWIGKQKAAVAAKLRGETPLAVLVERGLTVGKNFQPQKGCILDPSHCWLITIGDDVTLAPRVHILAHDASTKMFLGYTKIGLVTIGNQVFIGANSTVLPNCRIGDRVIVGANSVVTKDLPSGGVYAGNPAKRICSLDDYLEKMKATMQPGNTFGAEYTISRGITGEHKEKMKQVLKKGMGFVE</sequence>
<dbReference type="Gene3D" id="2.160.10.10">
    <property type="entry name" value="Hexapeptide repeat proteins"/>
    <property type="match status" value="1"/>
</dbReference>
<dbReference type="SUPFAM" id="SSF51161">
    <property type="entry name" value="Trimeric LpxA-like enzymes"/>
    <property type="match status" value="1"/>
</dbReference>
<dbReference type="InterPro" id="IPR018357">
    <property type="entry name" value="Hexapep_transf_CS"/>
</dbReference>
<dbReference type="InterPro" id="IPR011004">
    <property type="entry name" value="Trimer_LpxA-like_sf"/>
</dbReference>
<name>A0ABV1E0V0_9FIRM</name>
<reference evidence="4 5" key="1">
    <citation type="submission" date="2024-03" db="EMBL/GenBank/DDBJ databases">
        <title>Human intestinal bacterial collection.</title>
        <authorList>
            <person name="Pauvert C."/>
            <person name="Hitch T.C.A."/>
            <person name="Clavel T."/>
        </authorList>
    </citation>
    <scope>NUCLEOTIDE SEQUENCE [LARGE SCALE GENOMIC DNA]</scope>
    <source>
        <strain evidence="4 5">CLA-JM-H44</strain>
    </source>
</reference>
<dbReference type="InterPro" id="IPR001451">
    <property type="entry name" value="Hexapep"/>
</dbReference>
<comment type="caution">
    <text evidence="4">The sequence shown here is derived from an EMBL/GenBank/DDBJ whole genome shotgun (WGS) entry which is preliminary data.</text>
</comment>
<dbReference type="Proteomes" id="UP001489509">
    <property type="component" value="Unassembled WGS sequence"/>
</dbReference>
<keyword evidence="2 4" id="KW-0808">Transferase</keyword>
<protein>
    <submittedName>
        <fullName evidence="4">Acyltransferase</fullName>
        <ecNumber evidence="4">2.3.1.-</ecNumber>
    </submittedName>
</protein>
<keyword evidence="3" id="KW-0677">Repeat</keyword>
<gene>
    <name evidence="4" type="ORF">WMO26_06670</name>
</gene>
<evidence type="ECO:0000256" key="2">
    <source>
        <dbReference type="ARBA" id="ARBA00022679"/>
    </source>
</evidence>